<dbReference type="Gene3D" id="1.10.630.10">
    <property type="entry name" value="Cytochrome P450"/>
    <property type="match status" value="1"/>
</dbReference>
<keyword evidence="7" id="KW-1185">Reference proteome</keyword>
<dbReference type="GO" id="GO:0020037">
    <property type="term" value="F:heme binding"/>
    <property type="evidence" value="ECO:0007669"/>
    <property type="project" value="InterPro"/>
</dbReference>
<dbReference type="Proteomes" id="UP000886520">
    <property type="component" value="Chromosome 9"/>
</dbReference>
<proteinExistence type="inferred from homology"/>
<dbReference type="PANTHER" id="PTHR24296">
    <property type="entry name" value="CYTOCHROME P450"/>
    <property type="match status" value="1"/>
</dbReference>
<evidence type="ECO:0000256" key="3">
    <source>
        <dbReference type="ARBA" id="ARBA00023002"/>
    </source>
</evidence>
<dbReference type="SUPFAM" id="SSF48264">
    <property type="entry name" value="Cytochrome P450"/>
    <property type="match status" value="1"/>
</dbReference>
<comment type="caution">
    <text evidence="6">The sequence shown here is derived from an EMBL/GenBank/DDBJ whole genome shotgun (WGS) entry which is preliminary data.</text>
</comment>
<sequence>MVLRRYTHLFFEGRRREEVERHKNWAIEKEERIARPKNWPVIGCQVEASLNFHRLHDWCHMFFSDQNRTVELKFFTTRIYLTVDPTNVEYILKTNFCNYPKGERTREKLRDLLGDGIFNADGEIWKKQRRIANAIFSGNKNLKDLSVDSFRKDSLCLLATLLTYANTGQPINIQDLLMGMTMDSISRVGFGIQGGGMFTMRNTFTRAFDRANAMISRRYVNVWWKVHKGLRLGTEKSLVQELDNLNAFTSQVIAERRDQFNKQSPTPTCCESPQYKVRGDILSKLMDIGGGKSTEKDLRDSIMNFTIAGRDTTAVTMAWFIYNICIHKEVAKSIYEEVNKVIHASLQQSIVMSSSCDQQPLNKYEQVAYRLTYHSLSRMHYLHAALTETLRLYPAVPRDTKVALDDDMLPDGTHIRKGDHVAYVPYSMGRMEFIWGKDALEFKPQRWLKDGHFSQPSPFKFSSFQAGPRMCIGKDWAYLQMKMTMALLLYFFEFKLVPGQAVQYQMMLVLSIANGLHVTVHDRANI</sequence>
<feature type="binding site" description="axial binding residue" evidence="5">
    <location>
        <position position="471"/>
    </location>
    <ligand>
        <name>heme</name>
        <dbReference type="ChEBI" id="CHEBI:30413"/>
    </ligand>
    <ligandPart>
        <name>Fe</name>
        <dbReference type="ChEBI" id="CHEBI:18248"/>
    </ligandPart>
</feature>
<dbReference type="PRINTS" id="PR00463">
    <property type="entry name" value="EP450I"/>
</dbReference>
<dbReference type="GO" id="GO:0004497">
    <property type="term" value="F:monooxygenase activity"/>
    <property type="evidence" value="ECO:0007669"/>
    <property type="project" value="InterPro"/>
</dbReference>
<protein>
    <recommendedName>
        <fullName evidence="8">Cytochrome P450</fullName>
    </recommendedName>
</protein>
<dbReference type="InterPro" id="IPR036396">
    <property type="entry name" value="Cyt_P450_sf"/>
</dbReference>
<dbReference type="CDD" id="cd11064">
    <property type="entry name" value="CYP86A"/>
    <property type="match status" value="1"/>
</dbReference>
<keyword evidence="2 5" id="KW-0479">Metal-binding</keyword>
<dbReference type="Pfam" id="PF00067">
    <property type="entry name" value="p450"/>
    <property type="match status" value="1"/>
</dbReference>
<evidence type="ECO:0000256" key="2">
    <source>
        <dbReference type="ARBA" id="ARBA00022723"/>
    </source>
</evidence>
<dbReference type="GO" id="GO:0016705">
    <property type="term" value="F:oxidoreductase activity, acting on paired donors, with incorporation or reduction of molecular oxygen"/>
    <property type="evidence" value="ECO:0007669"/>
    <property type="project" value="InterPro"/>
</dbReference>
<keyword evidence="4 5" id="KW-0408">Iron</keyword>
<evidence type="ECO:0000313" key="6">
    <source>
        <dbReference type="EMBL" id="KAI5075451.1"/>
    </source>
</evidence>
<accession>A0A9D4UWU1</accession>
<keyword evidence="3" id="KW-0560">Oxidoreductase</keyword>
<gene>
    <name evidence="6" type="ORF">GOP47_0009527</name>
</gene>
<keyword evidence="5" id="KW-0349">Heme</keyword>
<comment type="cofactor">
    <cofactor evidence="5">
        <name>heme</name>
        <dbReference type="ChEBI" id="CHEBI:30413"/>
    </cofactor>
</comment>
<organism evidence="6 7">
    <name type="scientific">Adiantum capillus-veneris</name>
    <name type="common">Maidenhair fern</name>
    <dbReference type="NCBI Taxonomy" id="13818"/>
    <lineage>
        <taxon>Eukaryota</taxon>
        <taxon>Viridiplantae</taxon>
        <taxon>Streptophyta</taxon>
        <taxon>Embryophyta</taxon>
        <taxon>Tracheophyta</taxon>
        <taxon>Polypodiopsida</taxon>
        <taxon>Polypodiidae</taxon>
        <taxon>Polypodiales</taxon>
        <taxon>Pteridineae</taxon>
        <taxon>Pteridaceae</taxon>
        <taxon>Vittarioideae</taxon>
        <taxon>Adiantum</taxon>
    </lineage>
</organism>
<evidence type="ECO:0000256" key="5">
    <source>
        <dbReference type="PIRSR" id="PIRSR602401-1"/>
    </source>
</evidence>
<dbReference type="AlphaFoldDB" id="A0A9D4UWU1"/>
<dbReference type="InterPro" id="IPR002401">
    <property type="entry name" value="Cyt_P450_E_grp-I"/>
</dbReference>
<dbReference type="EMBL" id="JABFUD020000009">
    <property type="protein sequence ID" value="KAI5075451.1"/>
    <property type="molecule type" value="Genomic_DNA"/>
</dbReference>
<comment type="similarity">
    <text evidence="1">Belongs to the cytochrome P450 family.</text>
</comment>
<evidence type="ECO:0000313" key="7">
    <source>
        <dbReference type="Proteomes" id="UP000886520"/>
    </source>
</evidence>
<reference evidence="6" key="1">
    <citation type="submission" date="2021-01" db="EMBL/GenBank/DDBJ databases">
        <title>Adiantum capillus-veneris genome.</title>
        <authorList>
            <person name="Fang Y."/>
            <person name="Liao Q."/>
        </authorList>
    </citation>
    <scope>NUCLEOTIDE SEQUENCE</scope>
    <source>
        <strain evidence="6">H3</strain>
        <tissue evidence="6">Leaf</tissue>
    </source>
</reference>
<dbReference type="OrthoDB" id="1470350at2759"/>
<evidence type="ECO:0008006" key="8">
    <source>
        <dbReference type="Google" id="ProtNLM"/>
    </source>
</evidence>
<dbReference type="PRINTS" id="PR00385">
    <property type="entry name" value="P450"/>
</dbReference>
<name>A0A9D4UWU1_ADICA</name>
<dbReference type="GO" id="GO:0005506">
    <property type="term" value="F:iron ion binding"/>
    <property type="evidence" value="ECO:0007669"/>
    <property type="project" value="InterPro"/>
</dbReference>
<evidence type="ECO:0000256" key="1">
    <source>
        <dbReference type="ARBA" id="ARBA00010617"/>
    </source>
</evidence>
<dbReference type="InterPro" id="IPR001128">
    <property type="entry name" value="Cyt_P450"/>
</dbReference>
<evidence type="ECO:0000256" key="4">
    <source>
        <dbReference type="ARBA" id="ARBA00023004"/>
    </source>
</evidence>